<dbReference type="EMBL" id="JAUKPO010000023">
    <property type="protein sequence ID" value="MDO1449949.1"/>
    <property type="molecule type" value="Genomic_DNA"/>
</dbReference>
<comment type="caution">
    <text evidence="1">The sequence shown here is derived from an EMBL/GenBank/DDBJ whole genome shotgun (WGS) entry which is preliminary data.</text>
</comment>
<proteinExistence type="predicted"/>
<protein>
    <submittedName>
        <fullName evidence="1">Phosphoribosylpyrophosphate synthetase</fullName>
    </submittedName>
</protein>
<evidence type="ECO:0000313" key="1">
    <source>
        <dbReference type="EMBL" id="MDO1449949.1"/>
    </source>
</evidence>
<dbReference type="Proteomes" id="UP001168528">
    <property type="component" value="Unassembled WGS sequence"/>
</dbReference>
<keyword evidence="2" id="KW-1185">Reference proteome</keyword>
<reference evidence="1" key="1">
    <citation type="submission" date="2023-07" db="EMBL/GenBank/DDBJ databases">
        <title>The genome sequence of Rhodocytophaga aerolata KACC 12507.</title>
        <authorList>
            <person name="Zhang X."/>
        </authorList>
    </citation>
    <scope>NUCLEOTIDE SEQUENCE</scope>
    <source>
        <strain evidence="1">KACC 12507</strain>
    </source>
</reference>
<organism evidence="1 2">
    <name type="scientific">Rhodocytophaga aerolata</name>
    <dbReference type="NCBI Taxonomy" id="455078"/>
    <lineage>
        <taxon>Bacteria</taxon>
        <taxon>Pseudomonadati</taxon>
        <taxon>Bacteroidota</taxon>
        <taxon>Cytophagia</taxon>
        <taxon>Cytophagales</taxon>
        <taxon>Rhodocytophagaceae</taxon>
        <taxon>Rhodocytophaga</taxon>
    </lineage>
</organism>
<dbReference type="RefSeq" id="WP_302040749.1">
    <property type="nucleotide sequence ID" value="NZ_JAUKPO010000023.1"/>
</dbReference>
<name>A0ABT8RF21_9BACT</name>
<evidence type="ECO:0000313" key="2">
    <source>
        <dbReference type="Proteomes" id="UP001168528"/>
    </source>
</evidence>
<accession>A0ABT8RF21</accession>
<sequence>METLSQAMSFLQGKGYVEDFNLKPDSLHCVTRQIDIEPDAFQVDAVYRFEGMYDPGDEEILFAISSTKYKLKGAFSKCIWTIC</sequence>
<gene>
    <name evidence="1" type="ORF">Q0590_26960</name>
</gene>